<dbReference type="VEuPathDB" id="FungiDB:VP01_980g4"/>
<protein>
    <submittedName>
        <fullName evidence="1">Uncharacterized protein</fullName>
    </submittedName>
</protein>
<gene>
    <name evidence="1" type="ORF">VP01_980g4</name>
</gene>
<dbReference type="OrthoDB" id="2266810at2759"/>
<keyword evidence="2" id="KW-1185">Reference proteome</keyword>
<evidence type="ECO:0000313" key="1">
    <source>
        <dbReference type="EMBL" id="KNZ43840.1"/>
    </source>
</evidence>
<proteinExistence type="predicted"/>
<organism evidence="1 2">
    <name type="scientific">Puccinia sorghi</name>
    <dbReference type="NCBI Taxonomy" id="27349"/>
    <lineage>
        <taxon>Eukaryota</taxon>
        <taxon>Fungi</taxon>
        <taxon>Dikarya</taxon>
        <taxon>Basidiomycota</taxon>
        <taxon>Pucciniomycotina</taxon>
        <taxon>Pucciniomycetes</taxon>
        <taxon>Pucciniales</taxon>
        <taxon>Pucciniaceae</taxon>
        <taxon>Puccinia</taxon>
    </lineage>
</organism>
<evidence type="ECO:0000313" key="2">
    <source>
        <dbReference type="Proteomes" id="UP000037035"/>
    </source>
</evidence>
<dbReference type="Proteomes" id="UP000037035">
    <property type="component" value="Unassembled WGS sequence"/>
</dbReference>
<comment type="caution">
    <text evidence="1">The sequence shown here is derived from an EMBL/GenBank/DDBJ whole genome shotgun (WGS) entry which is preliminary data.</text>
</comment>
<dbReference type="AlphaFoldDB" id="A0A0L6U7V3"/>
<dbReference type="EMBL" id="LAVV01015503">
    <property type="protein sequence ID" value="KNZ43840.1"/>
    <property type="molecule type" value="Genomic_DNA"/>
</dbReference>
<name>A0A0L6U7V3_9BASI</name>
<accession>A0A0L6U7V3</accession>
<reference evidence="1 2" key="1">
    <citation type="submission" date="2015-08" db="EMBL/GenBank/DDBJ databases">
        <title>Next Generation Sequencing and Analysis of the Genome of Puccinia sorghi L Schw, the Causal Agent of Maize Common Rust.</title>
        <authorList>
            <person name="Rochi L."/>
            <person name="Burguener G."/>
            <person name="Darino M."/>
            <person name="Turjanski A."/>
            <person name="Kreff E."/>
            <person name="Dieguez M.J."/>
            <person name="Sacco F."/>
        </authorList>
    </citation>
    <scope>NUCLEOTIDE SEQUENCE [LARGE SCALE GENOMIC DNA]</scope>
    <source>
        <strain evidence="1 2">RO10H11247</strain>
    </source>
</reference>
<sequence>MGAAQYFVGQIGLHAVTYPKRYSIKVAFAILFMKDYAETWSQPPYLIKVFNGEVFSDFINDFKYSFYDLNRLCQSGLADPPPDWHCVGLYPGLQLSCPHRWLGQSPSHEPLLAQTQGEHPTFHGIEKH</sequence>